<comment type="caution">
    <text evidence="1">The sequence shown here is derived from an EMBL/GenBank/DDBJ whole genome shotgun (WGS) entry which is preliminary data.</text>
</comment>
<reference evidence="1" key="1">
    <citation type="journal article" date="2014" name="Front. Microbiol.">
        <title>High frequency of phylogenetically diverse reductive dehalogenase-homologous genes in deep subseafloor sedimentary metagenomes.</title>
        <authorList>
            <person name="Kawai M."/>
            <person name="Futagami T."/>
            <person name="Toyoda A."/>
            <person name="Takaki Y."/>
            <person name="Nishi S."/>
            <person name="Hori S."/>
            <person name="Arai W."/>
            <person name="Tsubouchi T."/>
            <person name="Morono Y."/>
            <person name="Uchiyama I."/>
            <person name="Ito T."/>
            <person name="Fujiyama A."/>
            <person name="Inagaki F."/>
            <person name="Takami H."/>
        </authorList>
    </citation>
    <scope>NUCLEOTIDE SEQUENCE</scope>
    <source>
        <strain evidence="1">Expedition CK06-06</strain>
    </source>
</reference>
<feature type="non-terminal residue" evidence="1">
    <location>
        <position position="99"/>
    </location>
</feature>
<dbReference type="EMBL" id="BARV01038760">
    <property type="protein sequence ID" value="GAI50701.1"/>
    <property type="molecule type" value="Genomic_DNA"/>
</dbReference>
<sequence>MASASCAAEISNGANQANDLSETSRFFESAKADFANWPKRIIEDSKDTFLRKDNLTALLLVGGASIAMHQSNADKNIADRFEKHRILRGFTDESLDIIG</sequence>
<name>X1Q7F4_9ZZZZ</name>
<accession>X1Q7F4</accession>
<protein>
    <submittedName>
        <fullName evidence="1">Uncharacterized protein</fullName>
    </submittedName>
</protein>
<proteinExistence type="predicted"/>
<dbReference type="AlphaFoldDB" id="X1Q7F4"/>
<organism evidence="1">
    <name type="scientific">marine sediment metagenome</name>
    <dbReference type="NCBI Taxonomy" id="412755"/>
    <lineage>
        <taxon>unclassified sequences</taxon>
        <taxon>metagenomes</taxon>
        <taxon>ecological metagenomes</taxon>
    </lineage>
</organism>
<gene>
    <name evidence="1" type="ORF">S06H3_59614</name>
</gene>
<evidence type="ECO:0000313" key="1">
    <source>
        <dbReference type="EMBL" id="GAI50701.1"/>
    </source>
</evidence>